<dbReference type="SFLD" id="SFLDS00003">
    <property type="entry name" value="Haloacid_Dehalogenase"/>
    <property type="match status" value="1"/>
</dbReference>
<evidence type="ECO:0000256" key="1">
    <source>
        <dbReference type="ARBA" id="ARBA00001946"/>
    </source>
</evidence>
<reference evidence="5 6" key="1">
    <citation type="submission" date="2016-10" db="EMBL/GenBank/DDBJ databases">
        <authorList>
            <person name="de Groot N.N."/>
        </authorList>
    </citation>
    <scope>NUCLEOTIDE SEQUENCE [LARGE SCALE GENOMIC DNA]</scope>
    <source>
        <strain evidence="6">EB21,IBRC-M 10013,KCTC 4048</strain>
    </source>
</reference>
<sequence length="228" mass="24282">MLFDLDDTLTTYEQAGAEILPQAFDRAGVEPFCSYADLEAVAAAQAFPPDRTHADFWISAFERAAERHGGDPGDARVLYEAFGAVLARDRVEFRPGAAAALESARDGYRVGLVTNGERAVQAAKLSTLGIADAFETAVYVDEVAEPKPAPEPFETALAELAVPADRALYVGDSFHHDVCGAARAGLRVAWCPDDGTTPVEARAAAPGGEDVTPDHTLESLHELADLLR</sequence>
<evidence type="ECO:0000313" key="5">
    <source>
        <dbReference type="EMBL" id="SDM35887.1"/>
    </source>
</evidence>
<dbReference type="Proteomes" id="UP000199370">
    <property type="component" value="Unassembled WGS sequence"/>
</dbReference>
<dbReference type="PANTHER" id="PTHR46470">
    <property type="entry name" value="N-ACYLNEURAMINATE-9-PHOSPHATASE"/>
    <property type="match status" value="1"/>
</dbReference>
<dbReference type="Gene3D" id="3.40.50.1000">
    <property type="entry name" value="HAD superfamily/HAD-like"/>
    <property type="match status" value="1"/>
</dbReference>
<evidence type="ECO:0000256" key="4">
    <source>
        <dbReference type="ARBA" id="ARBA00022842"/>
    </source>
</evidence>
<dbReference type="SFLD" id="SFLDG01129">
    <property type="entry name" value="C1.5:_HAD__Beta-PGM__Phosphata"/>
    <property type="match status" value="1"/>
</dbReference>
<evidence type="ECO:0000256" key="3">
    <source>
        <dbReference type="ARBA" id="ARBA00022801"/>
    </source>
</evidence>
<dbReference type="InterPro" id="IPR051400">
    <property type="entry name" value="HAD-like_hydrolase"/>
</dbReference>
<accession>A0A1G9SKS0</accession>
<organism evidence="5 6">
    <name type="scientific">Haloarchaeobius iranensis</name>
    <dbReference type="NCBI Taxonomy" id="996166"/>
    <lineage>
        <taxon>Archaea</taxon>
        <taxon>Methanobacteriati</taxon>
        <taxon>Methanobacteriota</taxon>
        <taxon>Stenosarchaea group</taxon>
        <taxon>Halobacteria</taxon>
        <taxon>Halobacteriales</taxon>
        <taxon>Halorubellaceae</taxon>
        <taxon>Haloarchaeobius</taxon>
    </lineage>
</organism>
<comment type="cofactor">
    <cofactor evidence="1">
        <name>Mg(2+)</name>
        <dbReference type="ChEBI" id="CHEBI:18420"/>
    </cofactor>
</comment>
<dbReference type="NCBIfam" id="TIGR01509">
    <property type="entry name" value="HAD-SF-IA-v3"/>
    <property type="match status" value="1"/>
</dbReference>
<dbReference type="SUPFAM" id="SSF56784">
    <property type="entry name" value="HAD-like"/>
    <property type="match status" value="1"/>
</dbReference>
<dbReference type="Pfam" id="PF00702">
    <property type="entry name" value="Hydrolase"/>
    <property type="match status" value="1"/>
</dbReference>
<name>A0A1G9SKS0_9EURY</name>
<dbReference type="InterPro" id="IPR023214">
    <property type="entry name" value="HAD_sf"/>
</dbReference>
<protein>
    <submittedName>
        <fullName evidence="5">Putative hydrolase of the HAD superfamily</fullName>
    </submittedName>
</protein>
<dbReference type="GO" id="GO:0016787">
    <property type="term" value="F:hydrolase activity"/>
    <property type="evidence" value="ECO:0007669"/>
    <property type="project" value="UniProtKB-KW"/>
</dbReference>
<dbReference type="EMBL" id="FNIA01000001">
    <property type="protein sequence ID" value="SDM35887.1"/>
    <property type="molecule type" value="Genomic_DNA"/>
</dbReference>
<gene>
    <name evidence="5" type="ORF">SAMN05192554_101236</name>
</gene>
<dbReference type="AlphaFoldDB" id="A0A1G9SKS0"/>
<evidence type="ECO:0000313" key="6">
    <source>
        <dbReference type="Proteomes" id="UP000199370"/>
    </source>
</evidence>
<dbReference type="STRING" id="996166.SAMN05192554_101236"/>
<dbReference type="Gene3D" id="1.20.120.710">
    <property type="entry name" value="Haloacid dehalogenase hydrolase-like domain"/>
    <property type="match status" value="1"/>
</dbReference>
<dbReference type="GO" id="GO:0044281">
    <property type="term" value="P:small molecule metabolic process"/>
    <property type="evidence" value="ECO:0007669"/>
    <property type="project" value="UniProtKB-ARBA"/>
</dbReference>
<dbReference type="NCBIfam" id="TIGR01549">
    <property type="entry name" value="HAD-SF-IA-v1"/>
    <property type="match status" value="1"/>
</dbReference>
<comment type="similarity">
    <text evidence="2">Belongs to the HAD-like hydrolase superfamily.</text>
</comment>
<keyword evidence="6" id="KW-1185">Reference proteome</keyword>
<evidence type="ECO:0000256" key="2">
    <source>
        <dbReference type="ARBA" id="ARBA00007958"/>
    </source>
</evidence>
<keyword evidence="3 5" id="KW-0378">Hydrolase</keyword>
<dbReference type="InterPro" id="IPR036412">
    <property type="entry name" value="HAD-like_sf"/>
</dbReference>
<dbReference type="InterPro" id="IPR006439">
    <property type="entry name" value="HAD-SF_hydro_IA"/>
</dbReference>
<proteinExistence type="inferred from homology"/>
<keyword evidence="4" id="KW-0460">Magnesium</keyword>